<dbReference type="VEuPathDB" id="VectorBase:PPAI000324"/>
<evidence type="ECO:0000313" key="3">
    <source>
        <dbReference type="Proteomes" id="UP000092462"/>
    </source>
</evidence>
<dbReference type="EMBL" id="AJVK01009408">
    <property type="status" value="NOT_ANNOTATED_CDS"/>
    <property type="molecule type" value="Genomic_DNA"/>
</dbReference>
<feature type="region of interest" description="Disordered" evidence="1">
    <location>
        <begin position="1"/>
        <end position="108"/>
    </location>
</feature>
<evidence type="ECO:0000313" key="2">
    <source>
        <dbReference type="EnsemblMetazoa" id="PPAI000324-PA"/>
    </source>
</evidence>
<organism evidence="2 3">
    <name type="scientific">Phlebotomus papatasi</name>
    <name type="common">Sandfly</name>
    <dbReference type="NCBI Taxonomy" id="29031"/>
    <lineage>
        <taxon>Eukaryota</taxon>
        <taxon>Metazoa</taxon>
        <taxon>Ecdysozoa</taxon>
        <taxon>Arthropoda</taxon>
        <taxon>Hexapoda</taxon>
        <taxon>Insecta</taxon>
        <taxon>Pterygota</taxon>
        <taxon>Neoptera</taxon>
        <taxon>Endopterygota</taxon>
        <taxon>Diptera</taxon>
        <taxon>Nematocera</taxon>
        <taxon>Psychodoidea</taxon>
        <taxon>Psychodidae</taxon>
        <taxon>Phlebotomus</taxon>
        <taxon>Phlebotomus</taxon>
    </lineage>
</organism>
<dbReference type="Proteomes" id="UP000092462">
    <property type="component" value="Unassembled WGS sequence"/>
</dbReference>
<feature type="compositionally biased region" description="Basic and acidic residues" evidence="1">
    <location>
        <begin position="61"/>
        <end position="99"/>
    </location>
</feature>
<name>A0A1B0CZ02_PHLPP</name>
<proteinExistence type="predicted"/>
<keyword evidence="3" id="KW-1185">Reference proteome</keyword>
<feature type="compositionally biased region" description="Basic and acidic residues" evidence="1">
    <location>
        <begin position="17"/>
        <end position="27"/>
    </location>
</feature>
<accession>A0A1B0CZ02</accession>
<dbReference type="AlphaFoldDB" id="A0A1B0CZ02"/>
<feature type="compositionally biased region" description="Basic residues" evidence="1">
    <location>
        <begin position="43"/>
        <end position="59"/>
    </location>
</feature>
<sequence length="108" mass="13390">MDSMGYKMDSGYKTKRSKDDRDRDYGRSRRSRSRSRSRDRYGRSRRSRTRSRSRSRSRGRYSYEKRRSTERDLYKDLITDDYGDRDKGYYSHRERDRRFPTPRFCTIP</sequence>
<reference evidence="2" key="1">
    <citation type="submission" date="2022-08" db="UniProtKB">
        <authorList>
            <consortium name="EnsemblMetazoa"/>
        </authorList>
    </citation>
    <scope>IDENTIFICATION</scope>
    <source>
        <strain evidence="2">Israel</strain>
    </source>
</reference>
<evidence type="ECO:0000256" key="1">
    <source>
        <dbReference type="SAM" id="MobiDB-lite"/>
    </source>
</evidence>
<dbReference type="EnsemblMetazoa" id="PPAI000324-RA">
    <property type="protein sequence ID" value="PPAI000324-PA"/>
    <property type="gene ID" value="PPAI000324"/>
</dbReference>
<protein>
    <submittedName>
        <fullName evidence="2">Uncharacterized protein</fullName>
    </submittedName>
</protein>
<dbReference type="EMBL" id="AJVK01009409">
    <property type="status" value="NOT_ANNOTATED_CDS"/>
    <property type="molecule type" value="Genomic_DNA"/>
</dbReference>